<dbReference type="SMART" id="SM00307">
    <property type="entry name" value="ILWEQ"/>
    <property type="match status" value="1"/>
</dbReference>
<dbReference type="CDD" id="cd14473">
    <property type="entry name" value="FERM_B-lobe"/>
    <property type="match status" value="1"/>
</dbReference>
<dbReference type="SUPFAM" id="SSF47031">
    <property type="entry name" value="Second domain of FERM"/>
    <property type="match status" value="1"/>
</dbReference>
<feature type="domain" description="FERM" evidence="5">
    <location>
        <begin position="82"/>
        <end position="390"/>
    </location>
</feature>
<dbReference type="InterPro" id="IPR057346">
    <property type="entry name" value="Talin1/2_VBS2"/>
</dbReference>
<dbReference type="EMBL" id="QEAQ01000063">
    <property type="protein sequence ID" value="TPX56894.1"/>
    <property type="molecule type" value="Genomic_DNA"/>
</dbReference>
<dbReference type="Pfam" id="PF01608">
    <property type="entry name" value="I_LWEQ"/>
    <property type="match status" value="1"/>
</dbReference>
<dbReference type="InterPro" id="IPR035963">
    <property type="entry name" value="FERM_2"/>
</dbReference>
<comment type="caution">
    <text evidence="7">The sequence shown here is derived from an EMBL/GenBank/DDBJ whole genome shotgun (WGS) entry which is preliminary data.</text>
</comment>
<dbReference type="STRING" id="109895.A0A507DZ22"/>
<dbReference type="InterPro" id="IPR054082">
    <property type="entry name" value="Talin_IBS2B"/>
</dbReference>
<feature type="compositionally biased region" description="Low complexity" evidence="4">
    <location>
        <begin position="2558"/>
        <end position="2569"/>
    </location>
</feature>
<dbReference type="InterPro" id="IPR036723">
    <property type="entry name" value="Alpha-catenin/vinculin-like_sf"/>
</dbReference>
<dbReference type="Gene3D" id="1.20.1420.10">
    <property type="entry name" value="Talin, central domain"/>
    <property type="match status" value="8"/>
</dbReference>
<dbReference type="SMART" id="SM01244">
    <property type="entry name" value="IRS"/>
    <property type="match status" value="1"/>
</dbReference>
<dbReference type="InterPro" id="IPR000299">
    <property type="entry name" value="FERM_domain"/>
</dbReference>
<evidence type="ECO:0000256" key="4">
    <source>
        <dbReference type="SAM" id="MobiDB-lite"/>
    </source>
</evidence>
<dbReference type="InterPro" id="IPR049108">
    <property type="entry name" value="Talin_R4"/>
</dbReference>
<dbReference type="CDD" id="cd17089">
    <property type="entry name" value="FERM_F0_TLN"/>
    <property type="match status" value="1"/>
</dbReference>
<evidence type="ECO:0000256" key="3">
    <source>
        <dbReference type="ARBA" id="ARBA00023212"/>
    </source>
</evidence>
<dbReference type="Gene3D" id="1.20.1410.10">
    <property type="entry name" value="I/LWEQ domain"/>
    <property type="match status" value="1"/>
</dbReference>
<dbReference type="Pfam" id="PF00373">
    <property type="entry name" value="FERM_M"/>
    <property type="match status" value="1"/>
</dbReference>
<dbReference type="InterPro" id="IPR011993">
    <property type="entry name" value="PH-like_dom_sf"/>
</dbReference>
<evidence type="ECO:0000256" key="2">
    <source>
        <dbReference type="ARBA" id="ARBA00022490"/>
    </source>
</evidence>
<dbReference type="InterPro" id="IPR019747">
    <property type="entry name" value="FERM_CS"/>
</dbReference>
<feature type="region of interest" description="Disordered" evidence="4">
    <location>
        <begin position="2558"/>
        <end position="2592"/>
    </location>
</feature>
<dbReference type="GO" id="GO:0005886">
    <property type="term" value="C:plasma membrane"/>
    <property type="evidence" value="ECO:0007669"/>
    <property type="project" value="TreeGrafter"/>
</dbReference>
<dbReference type="PROSITE" id="PS00660">
    <property type="entry name" value="FERM_1"/>
    <property type="match status" value="1"/>
</dbReference>
<keyword evidence="2" id="KW-0963">Cytoplasm</keyword>
<dbReference type="SUPFAM" id="SSF50729">
    <property type="entry name" value="PH domain-like"/>
    <property type="match status" value="1"/>
</dbReference>
<dbReference type="InterPro" id="IPR029071">
    <property type="entry name" value="Ubiquitin-like_domsf"/>
</dbReference>
<dbReference type="Pfam" id="PF21865">
    <property type="entry name" value="TLN1-like_RS"/>
    <property type="match status" value="2"/>
</dbReference>
<dbReference type="Pfam" id="PF21896">
    <property type="entry name" value="Talin_IBS2B"/>
    <property type="match status" value="2"/>
</dbReference>
<dbReference type="SUPFAM" id="SSF47220">
    <property type="entry name" value="alpha-catenin/vinculin-like"/>
    <property type="match status" value="2"/>
</dbReference>
<dbReference type="Pfam" id="PF09141">
    <property type="entry name" value="Talin_middle"/>
    <property type="match status" value="1"/>
</dbReference>
<dbReference type="InterPro" id="IPR054060">
    <property type="entry name" value="TLN1-like_RS"/>
</dbReference>
<proteinExistence type="predicted"/>
<dbReference type="CDD" id="cd10569">
    <property type="entry name" value="FERM_C_Talin"/>
    <property type="match status" value="1"/>
</dbReference>
<keyword evidence="3" id="KW-0206">Cytoskeleton</keyword>
<evidence type="ECO:0000313" key="7">
    <source>
        <dbReference type="EMBL" id="TPX56894.1"/>
    </source>
</evidence>
<dbReference type="FunFam" id="2.30.29.30:FF:000028">
    <property type="entry name" value="Talin 2"/>
    <property type="match status" value="1"/>
</dbReference>
<gene>
    <name evidence="7" type="ORF">PhCBS80983_g04218</name>
</gene>
<dbReference type="InterPro" id="IPR015224">
    <property type="entry name" value="Talin_cent"/>
</dbReference>
<dbReference type="Gene3D" id="1.20.120.230">
    <property type="entry name" value="Alpha-catenin/vinculin-like"/>
    <property type="match status" value="4"/>
</dbReference>
<dbReference type="GO" id="GO:0005856">
    <property type="term" value="C:cytoskeleton"/>
    <property type="evidence" value="ECO:0007669"/>
    <property type="project" value="UniProtKB-SubCell"/>
</dbReference>
<dbReference type="SMART" id="SM00295">
    <property type="entry name" value="B41"/>
    <property type="match status" value="1"/>
</dbReference>
<dbReference type="GO" id="GO:0005200">
    <property type="term" value="F:structural constituent of cytoskeleton"/>
    <property type="evidence" value="ECO:0007669"/>
    <property type="project" value="InterPro"/>
</dbReference>
<dbReference type="FunFam" id="1.20.1410.10:FF:000001">
    <property type="entry name" value="Talin 2"/>
    <property type="match status" value="1"/>
</dbReference>
<dbReference type="Proteomes" id="UP000318582">
    <property type="component" value="Unassembled WGS sequence"/>
</dbReference>
<feature type="region of interest" description="Disordered" evidence="4">
    <location>
        <begin position="130"/>
        <end position="155"/>
    </location>
</feature>
<dbReference type="Gene3D" id="3.10.20.90">
    <property type="entry name" value="Phosphatidylinositol 3-kinase Catalytic Subunit, Chain A, domain 1"/>
    <property type="match status" value="2"/>
</dbReference>
<dbReference type="PROSITE" id="PS50057">
    <property type="entry name" value="FERM_3"/>
    <property type="match status" value="1"/>
</dbReference>
<dbReference type="SUPFAM" id="SSF109885">
    <property type="entry name" value="I/LWEQ domain"/>
    <property type="match status" value="4"/>
</dbReference>
<dbReference type="GO" id="GO:0005178">
    <property type="term" value="F:integrin binding"/>
    <property type="evidence" value="ECO:0007669"/>
    <property type="project" value="TreeGrafter"/>
</dbReference>
<evidence type="ECO:0000259" key="6">
    <source>
        <dbReference type="PROSITE" id="PS50945"/>
    </source>
</evidence>
<dbReference type="PANTHER" id="PTHR19981:SF1">
    <property type="entry name" value="RHEA, ISOFORM B"/>
    <property type="match status" value="1"/>
</dbReference>
<organism evidence="7 8">
    <name type="scientific">Powellomyces hirtus</name>
    <dbReference type="NCBI Taxonomy" id="109895"/>
    <lineage>
        <taxon>Eukaryota</taxon>
        <taxon>Fungi</taxon>
        <taxon>Fungi incertae sedis</taxon>
        <taxon>Chytridiomycota</taxon>
        <taxon>Chytridiomycota incertae sedis</taxon>
        <taxon>Chytridiomycetes</taxon>
        <taxon>Spizellomycetales</taxon>
        <taxon>Powellomycetaceae</taxon>
        <taxon>Powellomyces</taxon>
    </lineage>
</organism>
<protein>
    <recommendedName>
        <fullName evidence="9">FERM domain-containing protein</fullName>
    </recommendedName>
</protein>
<evidence type="ECO:0000256" key="1">
    <source>
        <dbReference type="ARBA" id="ARBA00004245"/>
    </source>
</evidence>
<dbReference type="Gene3D" id="1.20.80.10">
    <property type="match status" value="1"/>
</dbReference>
<evidence type="ECO:0008006" key="9">
    <source>
        <dbReference type="Google" id="ProtNLM"/>
    </source>
</evidence>
<dbReference type="PANTHER" id="PTHR19981">
    <property type="entry name" value="TALIN"/>
    <property type="match status" value="1"/>
</dbReference>
<dbReference type="InterPro" id="IPR032425">
    <property type="entry name" value="FERM_f0"/>
</dbReference>
<dbReference type="InterPro" id="IPR019749">
    <property type="entry name" value="Band_41_domain"/>
</dbReference>
<feature type="domain" description="I/LWEQ" evidence="6">
    <location>
        <begin position="2291"/>
        <end position="2541"/>
    </location>
</feature>
<reference evidence="7 8" key="1">
    <citation type="journal article" date="2019" name="Sci. Rep.">
        <title>Comparative genomics of chytrid fungi reveal insights into the obligate biotrophic and pathogenic lifestyle of Synchytrium endobioticum.</title>
        <authorList>
            <person name="van de Vossenberg B.T.L.H."/>
            <person name="Warris S."/>
            <person name="Nguyen H.D.T."/>
            <person name="van Gent-Pelzer M.P.E."/>
            <person name="Joly D.L."/>
            <person name="van de Geest H.C."/>
            <person name="Bonants P.J.M."/>
            <person name="Smith D.S."/>
            <person name="Levesque C.A."/>
            <person name="van der Lee T.A.J."/>
        </authorList>
    </citation>
    <scope>NUCLEOTIDE SEQUENCE [LARGE SCALE GENOMIC DNA]</scope>
    <source>
        <strain evidence="7 8">CBS 809.83</strain>
    </source>
</reference>
<dbReference type="PROSITE" id="PS50945">
    <property type="entry name" value="I_LWEQ"/>
    <property type="match status" value="1"/>
</dbReference>
<dbReference type="InterPro" id="IPR035964">
    <property type="entry name" value="I/LWEQ_dom_sf"/>
</dbReference>
<dbReference type="InterPro" id="IPR014352">
    <property type="entry name" value="FERM/acyl-CoA-bd_prot_sf"/>
</dbReference>
<dbReference type="CDD" id="cd17090">
    <property type="entry name" value="FERM_F1_TLN"/>
    <property type="match status" value="1"/>
</dbReference>
<evidence type="ECO:0000313" key="8">
    <source>
        <dbReference type="Proteomes" id="UP000318582"/>
    </source>
</evidence>
<dbReference type="InterPro" id="IPR036476">
    <property type="entry name" value="Talin_cent_sf"/>
</dbReference>
<dbReference type="Pfam" id="PF25177">
    <property type="entry name" value="Talin_VBS2"/>
    <property type="match status" value="1"/>
</dbReference>
<dbReference type="FunFam" id="1.20.80.10:FF:000007">
    <property type="entry name" value="Talin 2"/>
    <property type="match status" value="1"/>
</dbReference>
<dbReference type="SUPFAM" id="SSF54236">
    <property type="entry name" value="Ubiquitin-like"/>
    <property type="match status" value="1"/>
</dbReference>
<dbReference type="GO" id="GO:0030036">
    <property type="term" value="P:actin cytoskeleton organization"/>
    <property type="evidence" value="ECO:0007669"/>
    <property type="project" value="TreeGrafter"/>
</dbReference>
<name>A0A507DZ22_9FUNG</name>
<dbReference type="GO" id="GO:0005737">
    <property type="term" value="C:cytoplasm"/>
    <property type="evidence" value="ECO:0007669"/>
    <property type="project" value="TreeGrafter"/>
</dbReference>
<dbReference type="InterPro" id="IPR019748">
    <property type="entry name" value="FERM_central"/>
</dbReference>
<keyword evidence="8" id="KW-1185">Reference proteome</keyword>
<dbReference type="Pfam" id="PF21692">
    <property type="entry name" value="Talin_R4"/>
    <property type="match status" value="1"/>
</dbReference>
<sequence>MSHLSIKITVVGIGLTKTMQFTGDMSVHEVCREIREKFGDGAGGSDHGLMWPDTGKWLQPSKILDFYDLTSGDALEYRKKHRALKVKTMDSSIKTVLVDESLNVHQLVEIICERIGIQNPEEYSILPEKYADGAAHPPPGSKGAKPPVNAAQDGDHQRWLHPDKTLREQHVAEDDIVLLKKKFFFTDQNIDRNDPVQLNLMYNQAKQMIISGKHPCTAEEACQFGAIQMQVQYGNHEADKHKSGFMKLKEMVPPEYQKSKDVEKRIYIEHSKLQGLNELNAKFRYVQLSRSLKTYGITFFLVEDETVKKKKDSAMLLGVTKQSVVKLDPITKEIIREWRLTQLRRWAASPNSFTMDFGDYADAYFSVRTTEGEQISQLIAGYIDIIIKKRKEAEKVVEIDEEEQATMEEYVTPSRATNVGIVTAGARTAVESKVAAPPMVADGMRAGWGRSGTNFYAAQYGTAGGGFTPQMSEISGAQQLLMQNISNGFAMVNNASADMNVAANLPPLGNDAAAIQWKQHTVDVNAEAVAAQIVANLAAAGSLVNNVTGVVEEMDYEVIGANIVTMTSNLSQMAQGIKLLAGLQESAEDQERLLASGREIANSCAKLLDAAQPVCMGQPNRENFHLQAREVALASADLLMLMGRLDVDEDGQEDMIAAARGVTKIAGDLIAAARPLAAAVKDPTAQAVIIADAKRVGELAPALIACISAVCPAITNSLCFDQFAEAAMLIRDAIEQLLASCESVAPNNPKLAQPLKDHAGKCNEAIAKLVDMAKKGGDTTVENPVDIQYDSVVAAIDRMRDKTESVDGIVNGARDLTMISMQYVNMLKGLGLDTTDFDERTRLLNAARELGDATSRMVAAAKDTARNVNDPTNQARLEDAINAVRAASNTAAGPQLRAKAFTNLVKAVRDSIASSNALISASRSTAQSNRNQASQLQLNQAARRVTELTPALAAAMKAAAAEPDNFVAQSKLMDAVKKFIAPGNTLLSTARVAAPTIADPPAQQQLQNAVAHISDNLVRLEKAFALADETSSGLELDSAMHSLAAYHQELKSAAANPAQLQHPSTDPTGYNIAVSFTTGETSQAHLLTAVRALQADLSHLAGGVQQGNEKTAGSAASDAVAALQALSFAALALASADEDVAFRKELLGAANNVTGALASLLTSTKEAVDNPNRRGSFEQNAVKMTRAIESLTKYLPGQRELDKSIATIQKVMSNIHQKGLLANAGQTTGGGSGANFQTTQNKLQAAASGMTVAANGLVLASRGTPDDLNTTASSFASAFTKLGDAATAYAGVMSDDAGRAKLATMLQEAGTRSHQMLDLTKLCAIDASNAQLRGQLMNATKGVSDSINSLLEVCSASAPGHAECNNAIQTLNVASSKLGSVNDANVNGDTYAETVAKVSAQSKQLAGTLTSMSQNARAANVPKMAADAQDLANVISSLTEGNVRAAYLVGVADESSVPAIPPIVDQIAFQNAARDIKSACVKLVDKSNTQQTILEIAGGIAKQTAALCTACRSAGANAEVTPAAKQYFMSAAKDLATKTSALVASIKTLALNVGDDNARDECSETAEPLIDAVDRILTFAMSSDFAGTDAKVGSGAAAAQRPILHNSESIITSVADLISTVKLLCSNPKDDASHQLLQAQSRAVVDAVKDSLQTVTQSAPGQKECEGALEKLNEAVMTVDAAIVEATVMNLTPVAETTSSAMLADNVRAIASLGELVAKAAKEDAGALGASVNELPTSFAKAATGAVSLASNMVDVQQQMTVLEQVKALGEAMSAFVYAAKLNSGNRVNTAGHQKIDEEKTKFRSAVSKLVTTLEGSRDESGEFTKAVELIEGTIGGLEARVPDKVEKAYHAFEEEMEAVGKAMIGVVGDAISKAKTPDQFRKCAGQVAALYGEMCVKGGCAVRATSDPKVQAGVQDSLRALGASSVKLIEAIRTASGKSAADSASRTKLSGAAREVSAAVANMMAVTKEGSKGLLQCKAAIENIHGIISEIEGNIIFAAAGQLDPVDTKDNFAKHKDPLLTAARASTEAIKAYITAVGGTQDELGAVATASVASLEALRNAVRSGAISVTSADKHMQQQLLNSAKSVAEGLQSLISTAINACGRSGDDPIMLELAEKVRVEFLAMRELIRATRVLGDEATRGSRALEGAMAEIDTAIVVLESKEPAQGTALPEEVAGSAKQLATAAASLVSASSRMQEELVAAANAIKKQLEDLIRCAKAATEKAPQEQRAPMIDAVKNAGLAVKGLLGRIKIQQETNTPETKTAVQLSAKEVALSVNAIVQTASALLPAGYVDVNDPNVIAERELLAAAASIEAAARKLASLQPAAKPKEANEDLNFEDQILEAAKAIAAATAALVRSATGAQREIVAKGRNGPKEEVMYFSDGTWSDGLVSAAKMVAGATSDLCETANGAIKGKLERERVIVGAKAVSASTAQLLSAATARADANSQAQIRLRAAGKSVTTATDTLVRAAEENMAFEDAEQFSTIMNATGSGAGGARGVAQSRVAEMDAQVAILKMEKELERARMKLASVRKNKYDAAQKKDAAVKDAAAASAAKTAAATDAPATTVTKSTTLAGPGVKSATRPKGAAQ</sequence>
<dbReference type="SUPFAM" id="SSF109880">
    <property type="entry name" value="A middle domain of Talin 1"/>
    <property type="match status" value="1"/>
</dbReference>
<dbReference type="Pfam" id="PF16511">
    <property type="entry name" value="FERM_f0"/>
    <property type="match status" value="1"/>
</dbReference>
<dbReference type="InterPro" id="IPR002558">
    <property type="entry name" value="ILWEQ_dom"/>
</dbReference>
<evidence type="ECO:0000259" key="5">
    <source>
        <dbReference type="PROSITE" id="PS50057"/>
    </source>
</evidence>
<dbReference type="GO" id="GO:0098609">
    <property type="term" value="P:cell-cell adhesion"/>
    <property type="evidence" value="ECO:0007669"/>
    <property type="project" value="TreeGrafter"/>
</dbReference>
<comment type="subcellular location">
    <subcellularLocation>
        <location evidence="1">Cytoplasm</location>
        <location evidence="1">Cytoskeleton</location>
    </subcellularLocation>
</comment>
<dbReference type="Gene3D" id="2.30.29.30">
    <property type="entry name" value="Pleckstrin-homology domain (PH domain)/Phosphotyrosine-binding domain (PTB)"/>
    <property type="match status" value="1"/>
</dbReference>
<accession>A0A507DZ22</accession>
<dbReference type="GO" id="GO:0051015">
    <property type="term" value="F:actin filament binding"/>
    <property type="evidence" value="ECO:0007669"/>
    <property type="project" value="InterPro"/>
</dbReference>